<keyword evidence="2" id="KW-1185">Reference proteome</keyword>
<evidence type="ECO:0000313" key="2">
    <source>
        <dbReference type="Proteomes" id="UP000515406"/>
    </source>
</evidence>
<proteinExistence type="predicted"/>
<organism evidence="1 2">
    <name type="scientific">Xanthomonas hortorum pv. vitians</name>
    <dbReference type="NCBI Taxonomy" id="83224"/>
    <lineage>
        <taxon>Bacteria</taxon>
        <taxon>Pseudomonadati</taxon>
        <taxon>Pseudomonadota</taxon>
        <taxon>Gammaproteobacteria</taxon>
        <taxon>Lysobacterales</taxon>
        <taxon>Lysobacteraceae</taxon>
        <taxon>Xanthomonas</taxon>
    </lineage>
</organism>
<reference evidence="1 2" key="1">
    <citation type="submission" date="2020-07" db="EMBL/GenBank/DDBJ databases">
        <authorList>
            <person name="Pothier F. J."/>
        </authorList>
    </citation>
    <scope>NUCLEOTIDE SEQUENCE [LARGE SCALE GENOMIC DNA]</scope>
    <source>
        <strain evidence="1 2">CFBP 498</strain>
    </source>
</reference>
<name>A0A6V7EDD8_9XANT</name>
<gene>
    <name evidence="1" type="ORF">CFBP498_34340</name>
</gene>
<sequence length="385" mass="43660">MAPQIGRGHACCYTKGKIATTLTLVSAASQLIDEALFFYMTTQFISARTEFDPDYNLWFVQVLVARGGSLPSWRRHHPNDTPDIPARAFPTREQAQVREHELNNFFDQELASEPDAERRISLQLRAQKARQSHQRLQQEEELMLAIGRARGLSEIPVAMLPARLHPDDETYRIEIEAALTQHPYIRSIAFGDGRRRRMAQRRDDGSWCKSFLANRKGLRGAHRAPIANGFGLNEFDHYGKMKAAIRQMLLPEASRILTMRGVQQLLADALARGKRAVVWGSYVFWYEQGSIGWQVKERSGSADSEDDEAIWFEGKINSVNFGRIVVLPYIKSNGERVRGHTKNAPHDGPAKPRAPGEELVLEFEQLDGDLMRGLLGDFRYEKGFG</sequence>
<dbReference type="Proteomes" id="UP000515406">
    <property type="component" value="Chromosome"/>
</dbReference>
<dbReference type="AlphaFoldDB" id="A0A6V7EDD8"/>
<protein>
    <submittedName>
        <fullName evidence="1">Uncharacterized protein</fullName>
    </submittedName>
</protein>
<evidence type="ECO:0000313" key="1">
    <source>
        <dbReference type="EMBL" id="CAD0349164.1"/>
    </source>
</evidence>
<accession>A0A6V7EDD8</accession>
<dbReference type="EMBL" id="LR828257">
    <property type="protein sequence ID" value="CAD0349169.1"/>
    <property type="molecule type" value="Genomic_DNA"/>
</dbReference>
<dbReference type="EMBL" id="LR828257">
    <property type="protein sequence ID" value="CAD0349164.1"/>
    <property type="molecule type" value="Genomic_DNA"/>
</dbReference>